<comment type="caution">
    <text evidence="1">The sequence shown here is derived from an EMBL/GenBank/DDBJ whole genome shotgun (WGS) entry which is preliminary data.</text>
</comment>
<sequence length="57" mass="6291">IWTCLCDEGSGIWTCLQNGGVSALESRAYLFRRGKAEAWLHTGQQDVALREGAVPLR</sequence>
<proteinExistence type="predicted"/>
<feature type="non-terminal residue" evidence="1">
    <location>
        <position position="57"/>
    </location>
</feature>
<keyword evidence="2" id="KW-1185">Reference proteome</keyword>
<accession>A0AAV7Q385</accession>
<evidence type="ECO:0000313" key="1">
    <source>
        <dbReference type="EMBL" id="KAJ1133727.1"/>
    </source>
</evidence>
<evidence type="ECO:0000313" key="2">
    <source>
        <dbReference type="Proteomes" id="UP001066276"/>
    </source>
</evidence>
<name>A0AAV7Q385_PLEWA</name>
<dbReference type="EMBL" id="JANPWB010000010">
    <property type="protein sequence ID" value="KAJ1133727.1"/>
    <property type="molecule type" value="Genomic_DNA"/>
</dbReference>
<gene>
    <name evidence="1" type="ORF">NDU88_000203</name>
</gene>
<protein>
    <submittedName>
        <fullName evidence="1">Uncharacterized protein</fullName>
    </submittedName>
</protein>
<dbReference type="Proteomes" id="UP001066276">
    <property type="component" value="Chromosome 6"/>
</dbReference>
<feature type="non-terminal residue" evidence="1">
    <location>
        <position position="1"/>
    </location>
</feature>
<organism evidence="1 2">
    <name type="scientific">Pleurodeles waltl</name>
    <name type="common">Iberian ribbed newt</name>
    <dbReference type="NCBI Taxonomy" id="8319"/>
    <lineage>
        <taxon>Eukaryota</taxon>
        <taxon>Metazoa</taxon>
        <taxon>Chordata</taxon>
        <taxon>Craniata</taxon>
        <taxon>Vertebrata</taxon>
        <taxon>Euteleostomi</taxon>
        <taxon>Amphibia</taxon>
        <taxon>Batrachia</taxon>
        <taxon>Caudata</taxon>
        <taxon>Salamandroidea</taxon>
        <taxon>Salamandridae</taxon>
        <taxon>Pleurodelinae</taxon>
        <taxon>Pleurodeles</taxon>
    </lineage>
</organism>
<reference evidence="1" key="1">
    <citation type="journal article" date="2022" name="bioRxiv">
        <title>Sequencing and chromosome-scale assembly of the giantPleurodeles waltlgenome.</title>
        <authorList>
            <person name="Brown T."/>
            <person name="Elewa A."/>
            <person name="Iarovenko S."/>
            <person name="Subramanian E."/>
            <person name="Araus A.J."/>
            <person name="Petzold A."/>
            <person name="Susuki M."/>
            <person name="Suzuki K.-i.T."/>
            <person name="Hayashi T."/>
            <person name="Toyoda A."/>
            <person name="Oliveira C."/>
            <person name="Osipova E."/>
            <person name="Leigh N.D."/>
            <person name="Simon A."/>
            <person name="Yun M.H."/>
        </authorList>
    </citation>
    <scope>NUCLEOTIDE SEQUENCE</scope>
    <source>
        <strain evidence="1">20211129_DDA</strain>
        <tissue evidence="1">Liver</tissue>
    </source>
</reference>
<dbReference type="AlphaFoldDB" id="A0AAV7Q385"/>